<accession>A0A835LDA5</accession>
<dbReference type="GO" id="GO:0016020">
    <property type="term" value="C:membrane"/>
    <property type="evidence" value="ECO:0007669"/>
    <property type="project" value="UniProtKB-SubCell"/>
</dbReference>
<dbReference type="Gene3D" id="3.80.10.10">
    <property type="entry name" value="Ribonuclease Inhibitor"/>
    <property type="match status" value="2"/>
</dbReference>
<dbReference type="EMBL" id="JADFTS010000009">
    <property type="protein sequence ID" value="KAF9590335.1"/>
    <property type="molecule type" value="Genomic_DNA"/>
</dbReference>
<organism evidence="10 11">
    <name type="scientific">Coptis chinensis</name>
    <dbReference type="NCBI Taxonomy" id="261450"/>
    <lineage>
        <taxon>Eukaryota</taxon>
        <taxon>Viridiplantae</taxon>
        <taxon>Streptophyta</taxon>
        <taxon>Embryophyta</taxon>
        <taxon>Tracheophyta</taxon>
        <taxon>Spermatophyta</taxon>
        <taxon>Magnoliopsida</taxon>
        <taxon>Ranunculales</taxon>
        <taxon>Ranunculaceae</taxon>
        <taxon>Coptidoideae</taxon>
        <taxon>Coptis</taxon>
    </lineage>
</organism>
<dbReference type="InterPro" id="IPR032675">
    <property type="entry name" value="LRR_dom_sf"/>
</dbReference>
<dbReference type="InterPro" id="IPR013210">
    <property type="entry name" value="LRR_N_plant-typ"/>
</dbReference>
<dbReference type="OrthoDB" id="986164at2759"/>
<keyword evidence="11" id="KW-1185">Reference proteome</keyword>
<proteinExistence type="predicted"/>
<evidence type="ECO:0000256" key="3">
    <source>
        <dbReference type="ARBA" id="ARBA00022692"/>
    </source>
</evidence>
<reference evidence="10 11" key="1">
    <citation type="submission" date="2020-10" db="EMBL/GenBank/DDBJ databases">
        <title>The Coptis chinensis genome and diversification of protoberbering-type alkaloids.</title>
        <authorList>
            <person name="Wang B."/>
            <person name="Shu S."/>
            <person name="Song C."/>
            <person name="Liu Y."/>
        </authorList>
    </citation>
    <scope>NUCLEOTIDE SEQUENCE [LARGE SCALE GENOMIC DNA]</scope>
    <source>
        <strain evidence="10">HL-2020</strain>
        <tissue evidence="10">Leaf</tissue>
    </source>
</reference>
<keyword evidence="5" id="KW-0677">Repeat</keyword>
<gene>
    <name evidence="10" type="ORF">IFM89_033861</name>
</gene>
<keyword evidence="7" id="KW-0472">Membrane</keyword>
<evidence type="ECO:0000313" key="11">
    <source>
        <dbReference type="Proteomes" id="UP000631114"/>
    </source>
</evidence>
<protein>
    <recommendedName>
        <fullName evidence="9">Leucine-rich repeat-containing N-terminal plant-type domain-containing protein</fullName>
    </recommendedName>
</protein>
<dbReference type="Pfam" id="PF00560">
    <property type="entry name" value="LRR_1"/>
    <property type="match status" value="1"/>
</dbReference>
<dbReference type="PANTHER" id="PTHR46084:SF4">
    <property type="entry name" value="PROTEIN KINASE DOMAIN-CONTAINING PROTEIN"/>
    <property type="match status" value="1"/>
</dbReference>
<evidence type="ECO:0000256" key="6">
    <source>
        <dbReference type="ARBA" id="ARBA00022989"/>
    </source>
</evidence>
<keyword evidence="2" id="KW-0433">Leucine-rich repeat</keyword>
<name>A0A835LDA5_9MAGN</name>
<dbReference type="AlphaFoldDB" id="A0A835LDA5"/>
<evidence type="ECO:0000256" key="1">
    <source>
        <dbReference type="ARBA" id="ARBA00004479"/>
    </source>
</evidence>
<comment type="caution">
    <text evidence="10">The sequence shown here is derived from an EMBL/GenBank/DDBJ whole genome shotgun (WGS) entry which is preliminary data.</text>
</comment>
<evidence type="ECO:0000256" key="7">
    <source>
        <dbReference type="ARBA" id="ARBA00023136"/>
    </source>
</evidence>
<dbReference type="SUPFAM" id="SSF52058">
    <property type="entry name" value="L domain-like"/>
    <property type="match status" value="1"/>
</dbReference>
<keyword evidence="3" id="KW-0812">Transmembrane</keyword>
<evidence type="ECO:0000256" key="5">
    <source>
        <dbReference type="ARBA" id="ARBA00022737"/>
    </source>
</evidence>
<dbReference type="InterPro" id="IPR001611">
    <property type="entry name" value="Leu-rich_rpt"/>
</dbReference>
<evidence type="ECO:0000256" key="8">
    <source>
        <dbReference type="ARBA" id="ARBA00037847"/>
    </source>
</evidence>
<evidence type="ECO:0000313" key="10">
    <source>
        <dbReference type="EMBL" id="KAF9590335.1"/>
    </source>
</evidence>
<dbReference type="GO" id="GO:0012505">
    <property type="term" value="C:endomembrane system"/>
    <property type="evidence" value="ECO:0007669"/>
    <property type="project" value="UniProtKB-SubCell"/>
</dbReference>
<sequence length="171" mass="19183">MSCRFRDKVVKDPYGALLNWNRNDGEENPCSWFGIECSDGRVVILNLKDLCLEGTISPKLRNLTRVKSIQSAHQWHPGQCYRSLVSWSDFSIINVTSVPTKNASERRPIVLRNNSFSGAIPEEIKDLEDLEVLDLGYNNFSGPLPVDLGSNLSLTILLLDNNEFSRGISIS</sequence>
<feature type="domain" description="Leucine-rich repeat-containing N-terminal plant-type" evidence="9">
    <location>
        <begin position="5"/>
        <end position="38"/>
    </location>
</feature>
<evidence type="ECO:0000256" key="4">
    <source>
        <dbReference type="ARBA" id="ARBA00022729"/>
    </source>
</evidence>
<dbReference type="PANTHER" id="PTHR46084">
    <property type="entry name" value="PROTEIN MALE DISCOVERER 2"/>
    <property type="match status" value="1"/>
</dbReference>
<evidence type="ECO:0000256" key="2">
    <source>
        <dbReference type="ARBA" id="ARBA00022614"/>
    </source>
</evidence>
<keyword evidence="4" id="KW-0732">Signal</keyword>
<keyword evidence="6" id="KW-1133">Transmembrane helix</keyword>
<dbReference type="Pfam" id="PF08263">
    <property type="entry name" value="LRRNT_2"/>
    <property type="match status" value="1"/>
</dbReference>
<comment type="subcellular location">
    <subcellularLocation>
        <location evidence="8">Endomembrane system</location>
        <topology evidence="8">Single-pass membrane protein</topology>
    </subcellularLocation>
    <subcellularLocation>
        <location evidence="1">Membrane</location>
        <topology evidence="1">Single-pass type I membrane protein</topology>
    </subcellularLocation>
</comment>
<dbReference type="Proteomes" id="UP000631114">
    <property type="component" value="Unassembled WGS sequence"/>
</dbReference>
<evidence type="ECO:0000259" key="9">
    <source>
        <dbReference type="Pfam" id="PF08263"/>
    </source>
</evidence>